<evidence type="ECO:0000259" key="1">
    <source>
        <dbReference type="Pfam" id="PF09994"/>
    </source>
</evidence>
<dbReference type="Pfam" id="PF09994">
    <property type="entry name" value="T6SS_Tle1-like_cat"/>
    <property type="match status" value="1"/>
</dbReference>
<evidence type="ECO:0000313" key="2">
    <source>
        <dbReference type="EMBL" id="QNT04483.1"/>
    </source>
</evidence>
<name>A0A7H1J1W7_9GAMM</name>
<reference evidence="2 3" key="1">
    <citation type="submission" date="2020-09" db="EMBL/GenBank/DDBJ databases">
        <title>Complete genome sequence of an Arctic sea ice bacterium Marinomonas arctica BSI20414.</title>
        <authorList>
            <person name="Liao L."/>
            <person name="Chen B."/>
        </authorList>
    </citation>
    <scope>NUCLEOTIDE SEQUENCE [LARGE SCALE GENOMIC DNA]</scope>
    <source>
        <strain evidence="2 3">BSI20414</strain>
    </source>
</reference>
<accession>A0A7H1J1W7</accession>
<feature type="domain" description="T6SS Phospholipase effector Tle1-like catalytic" evidence="1">
    <location>
        <begin position="3"/>
        <end position="89"/>
    </location>
</feature>
<dbReference type="EMBL" id="CP061081">
    <property type="protein sequence ID" value="QNT04483.1"/>
    <property type="molecule type" value="Genomic_DNA"/>
</dbReference>
<dbReference type="AlphaFoldDB" id="A0A7H1J1W7"/>
<dbReference type="OrthoDB" id="4378831at2"/>
<organism evidence="2 3">
    <name type="scientific">Marinomonas arctica</name>
    <dbReference type="NCBI Taxonomy" id="383750"/>
    <lineage>
        <taxon>Bacteria</taxon>
        <taxon>Pseudomonadati</taxon>
        <taxon>Pseudomonadota</taxon>
        <taxon>Gammaproteobacteria</taxon>
        <taxon>Oceanospirillales</taxon>
        <taxon>Oceanospirillaceae</taxon>
        <taxon>Marinomonas</taxon>
    </lineage>
</organism>
<evidence type="ECO:0000313" key="3">
    <source>
        <dbReference type="Proteomes" id="UP000516370"/>
    </source>
</evidence>
<gene>
    <name evidence="2" type="ORF">IBG28_12190</name>
</gene>
<protein>
    <submittedName>
        <fullName evidence="2">DUF2235 domain-containing protein</fullName>
    </submittedName>
</protein>
<dbReference type="InterPro" id="IPR018712">
    <property type="entry name" value="Tle1-like_cat"/>
</dbReference>
<keyword evidence="3" id="KW-1185">Reference proteome</keyword>
<dbReference type="Proteomes" id="UP000516370">
    <property type="component" value="Chromosome"/>
</dbReference>
<sequence length="136" mass="15912">MYNQRSASVRFVGLFDTVGAFYLPGDNRNGPFKQHLNPKDVGRAFQICAHHEYRINFPLSSLKTKEKLSPNFYEEVFPSAHTDVDSSYHFIAQYKKTDLPERYGIPTNNTYNRELIRLCFISIRNRNMPAEKDTWT</sequence>
<dbReference type="RefSeq" id="WP_111607216.1">
    <property type="nucleotide sequence ID" value="NZ_BMLJ01000011.1"/>
</dbReference>
<dbReference type="KEGG" id="mard:IBG28_12190"/>
<proteinExistence type="predicted"/>